<accession>A0AAV2K999</accession>
<proteinExistence type="predicted"/>
<reference evidence="2 3" key="1">
    <citation type="submission" date="2024-04" db="EMBL/GenBank/DDBJ databases">
        <authorList>
            <person name="Waldvogel A.-M."/>
            <person name="Schoenle A."/>
        </authorList>
    </citation>
    <scope>NUCLEOTIDE SEQUENCE [LARGE SCALE GENOMIC DNA]</scope>
</reference>
<feature type="compositionally biased region" description="Polar residues" evidence="1">
    <location>
        <begin position="24"/>
        <end position="41"/>
    </location>
</feature>
<dbReference type="Proteomes" id="UP001497482">
    <property type="component" value="Chromosome 16"/>
</dbReference>
<sequence>MFIREVGVPRSTRTEQSRETSTRNTHSSTATPFWNECSCRQTDADTQGRHLGRPSGGNISSSPRAFVTTQLRLLSLPREVPSSLLREFLIHHCKAFWETPDPSPWAPPPADRPGVTGGTGK</sequence>
<keyword evidence="3" id="KW-1185">Reference proteome</keyword>
<evidence type="ECO:0000256" key="1">
    <source>
        <dbReference type="SAM" id="MobiDB-lite"/>
    </source>
</evidence>
<feature type="compositionally biased region" description="Pro residues" evidence="1">
    <location>
        <begin position="101"/>
        <end position="111"/>
    </location>
</feature>
<gene>
    <name evidence="2" type="ORF">KC01_LOCUS15000</name>
</gene>
<protein>
    <submittedName>
        <fullName evidence="2">Uncharacterized protein</fullName>
    </submittedName>
</protein>
<feature type="compositionally biased region" description="Basic and acidic residues" evidence="1">
    <location>
        <begin position="12"/>
        <end position="21"/>
    </location>
</feature>
<name>A0AAV2K999_KNICA</name>
<dbReference type="AlphaFoldDB" id="A0AAV2K999"/>
<dbReference type="EMBL" id="OZ035838">
    <property type="protein sequence ID" value="CAL1584707.1"/>
    <property type="molecule type" value="Genomic_DNA"/>
</dbReference>
<feature type="region of interest" description="Disordered" evidence="1">
    <location>
        <begin position="1"/>
        <end position="64"/>
    </location>
</feature>
<evidence type="ECO:0000313" key="2">
    <source>
        <dbReference type="EMBL" id="CAL1584707.1"/>
    </source>
</evidence>
<evidence type="ECO:0000313" key="3">
    <source>
        <dbReference type="Proteomes" id="UP001497482"/>
    </source>
</evidence>
<organism evidence="2 3">
    <name type="scientific">Knipowitschia caucasica</name>
    <name type="common">Caucasian dwarf goby</name>
    <name type="synonym">Pomatoschistus caucasicus</name>
    <dbReference type="NCBI Taxonomy" id="637954"/>
    <lineage>
        <taxon>Eukaryota</taxon>
        <taxon>Metazoa</taxon>
        <taxon>Chordata</taxon>
        <taxon>Craniata</taxon>
        <taxon>Vertebrata</taxon>
        <taxon>Euteleostomi</taxon>
        <taxon>Actinopterygii</taxon>
        <taxon>Neopterygii</taxon>
        <taxon>Teleostei</taxon>
        <taxon>Neoteleostei</taxon>
        <taxon>Acanthomorphata</taxon>
        <taxon>Gobiaria</taxon>
        <taxon>Gobiiformes</taxon>
        <taxon>Gobioidei</taxon>
        <taxon>Gobiidae</taxon>
        <taxon>Gobiinae</taxon>
        <taxon>Knipowitschia</taxon>
    </lineage>
</organism>
<feature type="region of interest" description="Disordered" evidence="1">
    <location>
        <begin position="98"/>
        <end position="121"/>
    </location>
</feature>